<dbReference type="HOGENOM" id="CLU_2329634_0_0_6"/>
<reference evidence="1" key="2">
    <citation type="submission" date="2020-02" db="EMBL/GenBank/DDBJ databases">
        <title>Using affinity propagation clustering for identifying bacterial clades and subclades with whole-genome sequences of Francisella tularensis.</title>
        <authorList>
            <person name="Homeier-Bachmann T."/>
            <person name="Abdel-Glil M.Y."/>
            <person name="Hackbart A."/>
            <person name="Hotzel H."/>
            <person name="Tomaso H."/>
        </authorList>
    </citation>
    <scope>NUCLEOTIDE SEQUENCE</scope>
    <source>
        <strain evidence="1">15T0085</strain>
    </source>
</reference>
<proteinExistence type="predicted"/>
<dbReference type="AlphaFoldDB" id="A0A0B3VE02"/>
<dbReference type="KEGG" id="ftv:CH67_1801"/>
<organism evidence="1">
    <name type="scientific">Francisella tularensis subsp. holarctica</name>
    <dbReference type="NCBI Taxonomy" id="119857"/>
    <lineage>
        <taxon>Bacteria</taxon>
        <taxon>Pseudomonadati</taxon>
        <taxon>Pseudomonadota</taxon>
        <taxon>Gammaproteobacteria</taxon>
        <taxon>Thiotrichales</taxon>
        <taxon>Francisellaceae</taxon>
        <taxon>Francisella</taxon>
    </lineage>
</organism>
<dbReference type="EMBL" id="JAAGJP010000010">
    <property type="protein sequence ID" value="NDS67957.1"/>
    <property type="molecule type" value="Genomic_DNA"/>
</dbReference>
<dbReference type="KEGG" id="ftc:DA46_1347"/>
<comment type="caution">
    <text evidence="1">The sequence shown here is derived from an EMBL/GenBank/DDBJ whole genome shotgun (WGS) entry which is preliminary data.</text>
</comment>
<accession>A0A0B3VE02</accession>
<dbReference type="RefSeq" id="WP_004337204.1">
    <property type="nucleotide sequence ID" value="NZ_AP023459.1"/>
</dbReference>
<dbReference type="OMA" id="THIKISV"/>
<evidence type="ECO:0000313" key="1">
    <source>
        <dbReference type="EMBL" id="NDS67957.1"/>
    </source>
</evidence>
<name>A0A0B3VE02_FRATU</name>
<dbReference type="KEGG" id="ftz:CH68_1531"/>
<gene>
    <name evidence="1" type="ORF">FWI86_02310</name>
</gene>
<protein>
    <submittedName>
        <fullName evidence="1">Uncharacterized protein</fullName>
    </submittedName>
</protein>
<reference evidence="1" key="1">
    <citation type="submission" date="2019-08" db="EMBL/GenBank/DDBJ databases">
        <authorList>
            <person name="Busch A."/>
        </authorList>
    </citation>
    <scope>NUCLEOTIDE SEQUENCE</scope>
    <source>
        <strain evidence="1">15T0085</strain>
    </source>
</reference>
<sequence>MLARVLLIHSLIFLSSSAFALEQYLNYCEIYNPKKGIEYETHTKISVDFCKYYLEKCNKEYDNRCVAKMNAYQGLYNTNNALATMHVLYNDDFDRLNN</sequence>